<dbReference type="AlphaFoldDB" id="A0A7D9IBN1"/>
<keyword evidence="3" id="KW-1185">Reference proteome</keyword>
<dbReference type="PANTHER" id="PTHR11360:SF251">
    <property type="entry name" value="MAJOR FACILITATOR SUPERFAMILY (MFS) PROFILE DOMAIN-CONTAINING PROTEIN"/>
    <property type="match status" value="1"/>
</dbReference>
<proteinExistence type="predicted"/>
<organism evidence="2 3">
    <name type="scientific">Paramuricea clavata</name>
    <name type="common">Red gorgonian</name>
    <name type="synonym">Violescent sea-whip</name>
    <dbReference type="NCBI Taxonomy" id="317549"/>
    <lineage>
        <taxon>Eukaryota</taxon>
        <taxon>Metazoa</taxon>
        <taxon>Cnidaria</taxon>
        <taxon>Anthozoa</taxon>
        <taxon>Octocorallia</taxon>
        <taxon>Malacalcyonacea</taxon>
        <taxon>Plexauridae</taxon>
        <taxon>Paramuricea</taxon>
    </lineage>
</organism>
<dbReference type="InterPro" id="IPR011701">
    <property type="entry name" value="MFS"/>
</dbReference>
<evidence type="ECO:0000256" key="1">
    <source>
        <dbReference type="ARBA" id="ARBA00004141"/>
    </source>
</evidence>
<comment type="caution">
    <text evidence="2">The sequence shown here is derived from an EMBL/GenBank/DDBJ whole genome shotgun (WGS) entry which is preliminary data.</text>
</comment>
<evidence type="ECO:0000313" key="2">
    <source>
        <dbReference type="EMBL" id="CAB4006449.1"/>
    </source>
</evidence>
<dbReference type="Proteomes" id="UP001152795">
    <property type="component" value="Unassembled WGS sequence"/>
</dbReference>
<dbReference type="Pfam" id="PF07690">
    <property type="entry name" value="MFS_1"/>
    <property type="match status" value="1"/>
</dbReference>
<evidence type="ECO:0000313" key="3">
    <source>
        <dbReference type="Proteomes" id="UP001152795"/>
    </source>
</evidence>
<dbReference type="EMBL" id="CACRXK020005512">
    <property type="protein sequence ID" value="CAB4006449.1"/>
    <property type="molecule type" value="Genomic_DNA"/>
</dbReference>
<dbReference type="InterPro" id="IPR050327">
    <property type="entry name" value="Proton-linked_MCT"/>
</dbReference>
<protein>
    <submittedName>
        <fullName evidence="2">Monocarboxylate transporter 10-like</fullName>
    </submittedName>
</protein>
<dbReference type="InterPro" id="IPR020846">
    <property type="entry name" value="MFS_dom"/>
</dbReference>
<dbReference type="GO" id="GO:0022857">
    <property type="term" value="F:transmembrane transporter activity"/>
    <property type="evidence" value="ECO:0007669"/>
    <property type="project" value="InterPro"/>
</dbReference>
<dbReference type="OrthoDB" id="5988195at2759"/>
<dbReference type="InterPro" id="IPR036259">
    <property type="entry name" value="MFS_trans_sf"/>
</dbReference>
<dbReference type="Gene3D" id="1.20.1250.20">
    <property type="entry name" value="MFS general substrate transporter like domains"/>
    <property type="match status" value="2"/>
</dbReference>
<dbReference type="GO" id="GO:0016020">
    <property type="term" value="C:membrane"/>
    <property type="evidence" value="ECO:0007669"/>
    <property type="project" value="UniProtKB-SubCell"/>
</dbReference>
<reference evidence="2" key="1">
    <citation type="submission" date="2020-04" db="EMBL/GenBank/DDBJ databases">
        <authorList>
            <person name="Alioto T."/>
            <person name="Alioto T."/>
            <person name="Gomez Garrido J."/>
        </authorList>
    </citation>
    <scope>NUCLEOTIDE SEQUENCE</scope>
    <source>
        <strain evidence="2">A484AB</strain>
    </source>
</reference>
<dbReference type="PROSITE" id="PS50850">
    <property type="entry name" value="MFS"/>
    <property type="match status" value="1"/>
</dbReference>
<gene>
    <name evidence="2" type="ORF">PACLA_8A012808</name>
</gene>
<dbReference type="SUPFAM" id="SSF103473">
    <property type="entry name" value="MFS general substrate transporter"/>
    <property type="match status" value="1"/>
</dbReference>
<comment type="subcellular location">
    <subcellularLocation>
        <location evidence="1">Membrane</location>
        <topology evidence="1">Multi-pass membrane protein</topology>
    </subcellularLocation>
</comment>
<sequence>MRTTQLIGGIILTLGIVATSLVNSVNLMFLTYGTLVGVGSALVYSPAFAAIPEYFAKYVSIATGIGSSGMTLGLIFFSFTLPITLGEIGWRKTLWGVAAIGPLISVCGLAFSKPTVQPASGVSDEKAAQGVDEESWWKGLLQKKSFILWCTASFIFASVEFVPLFLVAQCARDSGIPTSQTKWLNIVFGFGCFAGKLASGSLAEPLLRRDMCKHLYFATLFAYSLSSFLVSLNPVFEYLIAYMVFVGFLQGLVESLFFLVNLEIAGMNAYRTACGFTLALTSVSMTTGPPLAGLVYEAYPHIRYLLLSISGASFFASVVMAIIPCVTPRRSYTLNHSYLTNQEYWRVYCHNVSPRPPRRTSAFVIANEAAVAGMHKEASPNTVIHIPKTLSSTELLRQVM</sequence>
<name>A0A7D9IBN1_PARCT</name>
<dbReference type="PANTHER" id="PTHR11360">
    <property type="entry name" value="MONOCARBOXYLATE TRANSPORTER"/>
    <property type="match status" value="1"/>
</dbReference>
<accession>A0A7D9IBN1</accession>